<dbReference type="Proteomes" id="UP000019141">
    <property type="component" value="Unassembled WGS sequence"/>
</dbReference>
<evidence type="ECO:0000313" key="5">
    <source>
        <dbReference type="Proteomes" id="UP000019141"/>
    </source>
</evidence>
<name>W4LUG3_ENTF1</name>
<dbReference type="PANTHER" id="PTHR46268">
    <property type="entry name" value="STRESS RESPONSE PROTEIN NHAX"/>
    <property type="match status" value="1"/>
</dbReference>
<gene>
    <name evidence="4" type="ORF">ETSY1_07695</name>
</gene>
<dbReference type="Pfam" id="PF00582">
    <property type="entry name" value="Usp"/>
    <property type="match status" value="1"/>
</dbReference>
<dbReference type="AlphaFoldDB" id="W4LUG3"/>
<keyword evidence="2" id="KW-0963">Cytoplasm</keyword>
<dbReference type="CDD" id="cd00293">
    <property type="entry name" value="USP-like"/>
    <property type="match status" value="1"/>
</dbReference>
<comment type="caution">
    <text evidence="4">The sequence shown here is derived from an EMBL/GenBank/DDBJ whole genome shotgun (WGS) entry which is preliminary data.</text>
</comment>
<dbReference type="SUPFAM" id="SSF52402">
    <property type="entry name" value="Adenine nucleotide alpha hydrolases-like"/>
    <property type="match status" value="1"/>
</dbReference>
<dbReference type="PRINTS" id="PR01438">
    <property type="entry name" value="UNVRSLSTRESS"/>
</dbReference>
<dbReference type="PANTHER" id="PTHR46268:SF6">
    <property type="entry name" value="UNIVERSAL STRESS PROTEIN UP12"/>
    <property type="match status" value="1"/>
</dbReference>
<accession>W4LUG3</accession>
<dbReference type="Gene3D" id="3.40.50.620">
    <property type="entry name" value="HUPs"/>
    <property type="match status" value="1"/>
</dbReference>
<dbReference type="InterPro" id="IPR014729">
    <property type="entry name" value="Rossmann-like_a/b/a_fold"/>
</dbReference>
<dbReference type="InterPro" id="IPR006016">
    <property type="entry name" value="UspA"/>
</dbReference>
<evidence type="ECO:0000313" key="4">
    <source>
        <dbReference type="EMBL" id="ETX01331.1"/>
    </source>
</evidence>
<evidence type="ECO:0000256" key="1">
    <source>
        <dbReference type="ARBA" id="ARBA00008791"/>
    </source>
</evidence>
<comment type="subcellular location">
    <subcellularLocation>
        <location evidence="2">Cytoplasm</location>
    </subcellularLocation>
</comment>
<dbReference type="GO" id="GO:0005737">
    <property type="term" value="C:cytoplasm"/>
    <property type="evidence" value="ECO:0007669"/>
    <property type="project" value="UniProtKB-SubCell"/>
</dbReference>
<reference evidence="4 5" key="1">
    <citation type="journal article" date="2014" name="Nature">
        <title>An environmental bacterial taxon with a large and distinct metabolic repertoire.</title>
        <authorList>
            <person name="Wilson M.C."/>
            <person name="Mori T."/>
            <person name="Ruckert C."/>
            <person name="Uria A.R."/>
            <person name="Helf M.J."/>
            <person name="Takada K."/>
            <person name="Gernert C."/>
            <person name="Steffens U.A."/>
            <person name="Heycke N."/>
            <person name="Schmitt S."/>
            <person name="Rinke C."/>
            <person name="Helfrich E.J."/>
            <person name="Brachmann A.O."/>
            <person name="Gurgui C."/>
            <person name="Wakimoto T."/>
            <person name="Kracht M."/>
            <person name="Crusemann M."/>
            <person name="Hentschel U."/>
            <person name="Abe I."/>
            <person name="Matsunaga S."/>
            <person name="Kalinowski J."/>
            <person name="Takeyama H."/>
            <person name="Piel J."/>
        </authorList>
    </citation>
    <scope>NUCLEOTIDE SEQUENCE [LARGE SCALE GENOMIC DNA]</scope>
    <source>
        <strain evidence="5">TSY1</strain>
    </source>
</reference>
<keyword evidence="5" id="KW-1185">Reference proteome</keyword>
<feature type="domain" description="UspA" evidence="3">
    <location>
        <begin position="5"/>
        <end position="138"/>
    </location>
</feature>
<organism evidence="4 5">
    <name type="scientific">Entotheonella factor</name>
    <dbReference type="NCBI Taxonomy" id="1429438"/>
    <lineage>
        <taxon>Bacteria</taxon>
        <taxon>Pseudomonadati</taxon>
        <taxon>Nitrospinota/Tectimicrobiota group</taxon>
        <taxon>Candidatus Tectimicrobiota</taxon>
        <taxon>Candidatus Entotheonellia</taxon>
        <taxon>Candidatus Entotheonellales</taxon>
        <taxon>Candidatus Entotheonellaceae</taxon>
        <taxon>Candidatus Entotheonella</taxon>
    </lineage>
</organism>
<dbReference type="PIRSF" id="PIRSF006276">
    <property type="entry name" value="UspA"/>
    <property type="match status" value="1"/>
</dbReference>
<protein>
    <recommendedName>
        <fullName evidence="2">Universal stress protein</fullName>
    </recommendedName>
</protein>
<comment type="similarity">
    <text evidence="1 2">Belongs to the universal stress protein A family.</text>
</comment>
<proteinExistence type="inferred from homology"/>
<dbReference type="HOGENOM" id="CLU_049301_11_2_7"/>
<dbReference type="InterPro" id="IPR006015">
    <property type="entry name" value="Universal_stress_UspA"/>
</dbReference>
<evidence type="ECO:0000259" key="3">
    <source>
        <dbReference type="Pfam" id="PF00582"/>
    </source>
</evidence>
<sequence length="151" mass="16815">MTQSHFLVPLDFSEHADQTLDYAIDLAQQVQARLTLLHVIHVPAWAGRDFTLQIAELETDTERAMQAPLNRVRAAGLSAVNVVRQGVPWHQIVEVAKARQADLILMSTHGHTGLHHVLLGSVAERVVRHAPCPVLITRRHHVTSRSSAKEK</sequence>
<dbReference type="EMBL" id="AZHW01000244">
    <property type="protein sequence ID" value="ETX01331.1"/>
    <property type="molecule type" value="Genomic_DNA"/>
</dbReference>
<evidence type="ECO:0000256" key="2">
    <source>
        <dbReference type="PIRNR" id="PIRNR006276"/>
    </source>
</evidence>